<proteinExistence type="predicted"/>
<organism evidence="2 3">
    <name type="scientific">Exiguobacterium marinum</name>
    <dbReference type="NCBI Taxonomy" id="273528"/>
    <lineage>
        <taxon>Bacteria</taxon>
        <taxon>Bacillati</taxon>
        <taxon>Bacillota</taxon>
        <taxon>Bacilli</taxon>
        <taxon>Bacillales</taxon>
        <taxon>Bacillales Family XII. Incertae Sedis</taxon>
        <taxon>Exiguobacterium</taxon>
    </lineage>
</organism>
<accession>A0ABY7X0K4</accession>
<dbReference type="InterPro" id="IPR024047">
    <property type="entry name" value="MM3350-like_sf"/>
</dbReference>
<dbReference type="InterPro" id="IPR012912">
    <property type="entry name" value="Plasmid_pRiA4b_Orf3-like"/>
</dbReference>
<dbReference type="Gene3D" id="3.10.290.30">
    <property type="entry name" value="MM3350-like"/>
    <property type="match status" value="1"/>
</dbReference>
<feature type="domain" description="Plasmid pRiA4b Orf3-like" evidence="1">
    <location>
        <begin position="4"/>
        <end position="201"/>
    </location>
</feature>
<dbReference type="PANTHER" id="PTHR41878">
    <property type="entry name" value="LEXA REPRESSOR-RELATED"/>
    <property type="match status" value="1"/>
</dbReference>
<sequence length="212" mass="25422">MYRAYQFKLSLMDGDEPIWRRFVIPAETNFKRLHDAIQLVMWWDDEHLAKFEDDLREPTFRFVLFPDEAYDHKEHLAYLKSKSELSEFERLMLSRLQRVKVRHMKNVKLPTIIEKHPVLYYTYDYGEDWTHELAFEGVIEDYPNPYPTVTEWVGETPHEGVGGWEGNQMIRKISDDPTHPEHEEYREASKGVQAFDVDKINHMLEVYVTLKK</sequence>
<dbReference type="Proteomes" id="UP001213680">
    <property type="component" value="Chromosome"/>
</dbReference>
<dbReference type="SUPFAM" id="SSF159941">
    <property type="entry name" value="MM3350-like"/>
    <property type="match status" value="1"/>
</dbReference>
<gene>
    <name evidence="2" type="ORF">PTI97_01810</name>
</gene>
<protein>
    <submittedName>
        <fullName evidence="2">Plasmid pRiA4b ORF-3 family protein</fullName>
    </submittedName>
</protein>
<dbReference type="RefSeq" id="WP_026824389.1">
    <property type="nucleotide sequence ID" value="NZ_CP118099.1"/>
</dbReference>
<name>A0ABY7X0K4_9BACL</name>
<dbReference type="EMBL" id="CP118099">
    <property type="protein sequence ID" value="WDH76288.1"/>
    <property type="molecule type" value="Genomic_DNA"/>
</dbReference>
<evidence type="ECO:0000313" key="3">
    <source>
        <dbReference type="Proteomes" id="UP001213680"/>
    </source>
</evidence>
<reference evidence="2 3" key="1">
    <citation type="submission" date="2023-02" db="EMBL/GenBank/DDBJ databases">
        <title>A bacterium isolated from plastisphere.</title>
        <authorList>
            <person name="Sun Y."/>
        </authorList>
    </citation>
    <scope>NUCLEOTIDE SEQUENCE [LARGE SCALE GENOMIC DNA]</scope>
    <source>
        <strain evidence="3">a-1</strain>
    </source>
</reference>
<dbReference type="PANTHER" id="PTHR41878:SF1">
    <property type="entry name" value="TNPR PROTEIN"/>
    <property type="match status" value="1"/>
</dbReference>
<keyword evidence="3" id="KW-1185">Reference proteome</keyword>
<evidence type="ECO:0000259" key="1">
    <source>
        <dbReference type="Pfam" id="PF07929"/>
    </source>
</evidence>
<evidence type="ECO:0000313" key="2">
    <source>
        <dbReference type="EMBL" id="WDH76288.1"/>
    </source>
</evidence>
<dbReference type="Pfam" id="PF07929">
    <property type="entry name" value="PRiA4_ORF3"/>
    <property type="match status" value="1"/>
</dbReference>